<dbReference type="EMBL" id="PGVA01000025">
    <property type="protein sequence ID" value="PLR82619.1"/>
    <property type="molecule type" value="Genomic_DNA"/>
</dbReference>
<reference evidence="1 3" key="1">
    <citation type="submission" date="2017-11" db="EMBL/GenBank/DDBJ databases">
        <title>Comparitive Functional Genomics of Dry Heat Resistant strains isolated from the Viking Spacecraft.</title>
        <authorList>
            <person name="Seuylemezian A."/>
            <person name="Cooper K."/>
            <person name="Vaishampayan P."/>
        </authorList>
    </citation>
    <scope>NUCLEOTIDE SEQUENCE [LARGE SCALE GENOMIC DNA]</scope>
    <source>
        <strain evidence="1 3">M4.6</strain>
    </source>
</reference>
<dbReference type="Gene3D" id="3.30.565.10">
    <property type="entry name" value="Histidine kinase-like ATPase, C-terminal domain"/>
    <property type="match status" value="1"/>
</dbReference>
<keyword evidence="4" id="KW-1185">Reference proteome</keyword>
<dbReference type="EMBL" id="PGVD01000066">
    <property type="protein sequence ID" value="PLR91254.1"/>
    <property type="molecule type" value="Genomic_DNA"/>
</dbReference>
<dbReference type="Pfam" id="PF13589">
    <property type="entry name" value="HATPase_c_3"/>
    <property type="match status" value="1"/>
</dbReference>
<evidence type="ECO:0000313" key="3">
    <source>
        <dbReference type="Proteomes" id="UP000234951"/>
    </source>
</evidence>
<protein>
    <recommendedName>
        <fullName evidence="5">ATP-binding protein</fullName>
    </recommendedName>
</protein>
<comment type="caution">
    <text evidence="1">The sequence shown here is derived from an EMBL/GenBank/DDBJ whole genome shotgun (WGS) entry which is preliminary data.</text>
</comment>
<dbReference type="Proteomes" id="UP000234951">
    <property type="component" value="Unassembled WGS sequence"/>
</dbReference>
<evidence type="ECO:0000313" key="1">
    <source>
        <dbReference type="EMBL" id="PLR82619.1"/>
    </source>
</evidence>
<organism evidence="1 3">
    <name type="scientific">Bacillus canaveralius</name>
    <dbReference type="NCBI Taxonomy" id="1403243"/>
    <lineage>
        <taxon>Bacteria</taxon>
        <taxon>Bacillati</taxon>
        <taxon>Bacillota</taxon>
        <taxon>Bacilli</taxon>
        <taxon>Bacillales</taxon>
        <taxon>Bacillaceae</taxon>
        <taxon>Bacillus</taxon>
    </lineage>
</organism>
<proteinExistence type="predicted"/>
<dbReference type="AlphaFoldDB" id="A0A2N5GLP3"/>
<evidence type="ECO:0000313" key="2">
    <source>
        <dbReference type="EMBL" id="PLR91254.1"/>
    </source>
</evidence>
<gene>
    <name evidence="1" type="ORF">CU635_11295</name>
    <name evidence="2" type="ORF">CVD25_19360</name>
</gene>
<dbReference type="InterPro" id="IPR036890">
    <property type="entry name" value="HATPase_C_sf"/>
</dbReference>
<dbReference type="OrthoDB" id="9816482at2"/>
<dbReference type="Proteomes" id="UP000235114">
    <property type="component" value="Unassembled WGS sequence"/>
</dbReference>
<accession>A0A2N5GLP3</accession>
<evidence type="ECO:0008006" key="5">
    <source>
        <dbReference type="Google" id="ProtNLM"/>
    </source>
</evidence>
<dbReference type="SUPFAM" id="SSF55874">
    <property type="entry name" value="ATPase domain of HSP90 chaperone/DNA topoisomerase II/histidine kinase"/>
    <property type="match status" value="1"/>
</dbReference>
<dbReference type="RefSeq" id="WP_101577480.1">
    <property type="nucleotide sequence ID" value="NZ_PGVA01000025.1"/>
</dbReference>
<name>A0A2N5GLP3_9BACI</name>
<reference evidence="2 4" key="2">
    <citation type="submission" date="2017-12" db="EMBL/GenBank/DDBJ databases">
        <title>Comparative Functional Genomics of Dry Heat Resistant strains isolated from the Viking Spacecraft.</title>
        <authorList>
            <person name="Seuylemezian A."/>
            <person name="Cooper K."/>
            <person name="Vaishampayan P."/>
        </authorList>
    </citation>
    <scope>NUCLEOTIDE SEQUENCE [LARGE SCALE GENOMIC DNA]</scope>
    <source>
        <strain evidence="2 4">ATCC 29669</strain>
    </source>
</reference>
<sequence>MENNQLIQGSFFEEDYLIRTLGDLANSPDIALTELVANAWDAGATKVEITIPDEIFEEITVKDNGTGLSPEQFRKRWMTLGYNRLKHQGEQVEFPPDSKMGYRRVFGRNGVGRHGMLCFANQYIVETRRDGKVSKFEVSASSGNQPFKLIQEEISVGSDHGTKICAKVERNLPNSESIRDILSARFLHDPQFSVFVNGKSISLTEHKGLIDNERITVNNVKLDIYVVDSTKSAKTIRQHGVAF</sequence>
<evidence type="ECO:0000313" key="4">
    <source>
        <dbReference type="Proteomes" id="UP000235114"/>
    </source>
</evidence>